<dbReference type="Pfam" id="PF04930">
    <property type="entry name" value="FUN14"/>
    <property type="match status" value="1"/>
</dbReference>
<dbReference type="GO" id="GO:0005741">
    <property type="term" value="C:mitochondrial outer membrane"/>
    <property type="evidence" value="ECO:0007669"/>
    <property type="project" value="UniProtKB-SubCell"/>
</dbReference>
<dbReference type="InterPro" id="IPR007014">
    <property type="entry name" value="FUN14"/>
</dbReference>
<organism evidence="7 8">
    <name type="scientific">Aphis glycines</name>
    <name type="common">Soybean aphid</name>
    <dbReference type="NCBI Taxonomy" id="307491"/>
    <lineage>
        <taxon>Eukaryota</taxon>
        <taxon>Metazoa</taxon>
        <taxon>Ecdysozoa</taxon>
        <taxon>Arthropoda</taxon>
        <taxon>Hexapoda</taxon>
        <taxon>Insecta</taxon>
        <taxon>Pterygota</taxon>
        <taxon>Neoptera</taxon>
        <taxon>Paraneoptera</taxon>
        <taxon>Hemiptera</taxon>
        <taxon>Sternorrhyncha</taxon>
        <taxon>Aphidomorpha</taxon>
        <taxon>Aphidoidea</taxon>
        <taxon>Aphididae</taxon>
        <taxon>Aphidini</taxon>
        <taxon>Aphis</taxon>
        <taxon>Aphis</taxon>
    </lineage>
</organism>
<dbReference type="Proteomes" id="UP000475862">
    <property type="component" value="Unassembled WGS sequence"/>
</dbReference>
<dbReference type="GO" id="GO:0000422">
    <property type="term" value="P:autophagy of mitochondrion"/>
    <property type="evidence" value="ECO:0007669"/>
    <property type="project" value="TreeGrafter"/>
</dbReference>
<keyword evidence="8" id="KW-1185">Reference proteome</keyword>
<evidence type="ECO:0000256" key="3">
    <source>
        <dbReference type="ARBA" id="ARBA00022692"/>
    </source>
</evidence>
<comment type="caution">
    <text evidence="7">The sequence shown here is derived from an EMBL/GenBank/DDBJ whole genome shotgun (WGS) entry which is preliminary data.</text>
</comment>
<name>A0A6G0U3F5_APHGL</name>
<evidence type="ECO:0000256" key="6">
    <source>
        <dbReference type="SAM" id="MobiDB-lite"/>
    </source>
</evidence>
<dbReference type="OrthoDB" id="163794at2759"/>
<evidence type="ECO:0000313" key="8">
    <source>
        <dbReference type="Proteomes" id="UP000475862"/>
    </source>
</evidence>
<keyword evidence="3" id="KW-0812">Transmembrane</keyword>
<dbReference type="AlphaFoldDB" id="A0A6G0U3F5"/>
<keyword evidence="5" id="KW-0472">Membrane</keyword>
<dbReference type="PANTHER" id="PTHR21346:SF0">
    <property type="entry name" value="RE45833P"/>
    <property type="match status" value="1"/>
</dbReference>
<dbReference type="PANTHER" id="PTHR21346">
    <property type="entry name" value="FUN14 DOMAIN CONTAINING"/>
    <property type="match status" value="1"/>
</dbReference>
<evidence type="ECO:0000256" key="1">
    <source>
        <dbReference type="ARBA" id="ARBA00004374"/>
    </source>
</evidence>
<evidence type="ECO:0000256" key="5">
    <source>
        <dbReference type="ARBA" id="ARBA00023136"/>
    </source>
</evidence>
<evidence type="ECO:0008006" key="9">
    <source>
        <dbReference type="Google" id="ProtNLM"/>
    </source>
</evidence>
<comment type="similarity">
    <text evidence="2">Belongs to the FUN14 family.</text>
</comment>
<evidence type="ECO:0000256" key="4">
    <source>
        <dbReference type="ARBA" id="ARBA00022989"/>
    </source>
</evidence>
<comment type="subcellular location">
    <subcellularLocation>
        <location evidence="1">Mitochondrion outer membrane</location>
        <topology evidence="1">Multi-pass membrane protein</topology>
    </subcellularLocation>
</comment>
<sequence>MAPSAAVNKRDDDIPSTSENFDLEKTAEEAKSLIEKVIRDVGKKSATRQLLFGSASGWATGFIMMKLGKAAAFTVGSGILALQLANSSGYININWDKLTRGVERVAERVEDSTSDKKQGLLKKVGRYVDKKLDKAEDLLRKKERKAKRWFNRISGDEDEFVFEEIHVFLASYLVGLVLGISCGIVTR</sequence>
<feature type="region of interest" description="Disordered" evidence="6">
    <location>
        <begin position="1"/>
        <end position="21"/>
    </location>
</feature>
<reference evidence="7 8" key="1">
    <citation type="submission" date="2019-08" db="EMBL/GenBank/DDBJ databases">
        <title>The genome of the soybean aphid Biotype 1, its phylome, world population structure and adaptation to the North American continent.</title>
        <authorList>
            <person name="Giordano R."/>
            <person name="Donthu R.K."/>
            <person name="Hernandez A.G."/>
            <person name="Wright C.L."/>
            <person name="Zimin A.V."/>
        </authorList>
    </citation>
    <scope>NUCLEOTIDE SEQUENCE [LARGE SCALE GENOMIC DNA]</scope>
    <source>
        <tissue evidence="7">Whole aphids</tissue>
    </source>
</reference>
<keyword evidence="4" id="KW-1133">Transmembrane helix</keyword>
<gene>
    <name evidence="7" type="ORF">AGLY_003070</name>
</gene>
<proteinExistence type="inferred from homology"/>
<evidence type="ECO:0000313" key="7">
    <source>
        <dbReference type="EMBL" id="KAE9543159.1"/>
    </source>
</evidence>
<protein>
    <recommendedName>
        <fullName evidence="9">FUN14 domain-containing protein 1</fullName>
    </recommendedName>
</protein>
<evidence type="ECO:0000256" key="2">
    <source>
        <dbReference type="ARBA" id="ARBA00009160"/>
    </source>
</evidence>
<accession>A0A6G0U3F5</accession>
<dbReference type="EMBL" id="VYZN01000009">
    <property type="protein sequence ID" value="KAE9543159.1"/>
    <property type="molecule type" value="Genomic_DNA"/>
</dbReference>